<dbReference type="PANTHER" id="PTHR40375:SF2">
    <property type="entry name" value="SPORULATION-SPECIFIC PROTEIN 22"/>
    <property type="match status" value="1"/>
</dbReference>
<evidence type="ECO:0000256" key="2">
    <source>
        <dbReference type="ARBA" id="ARBA00031845"/>
    </source>
</evidence>
<dbReference type="GO" id="GO:0051321">
    <property type="term" value="P:meiotic cell cycle"/>
    <property type="evidence" value="ECO:0007669"/>
    <property type="project" value="UniProtKB-KW"/>
</dbReference>
<dbReference type="EMBL" id="JAWIZZ010000045">
    <property type="protein sequence ID" value="KAK5780177.1"/>
    <property type="molecule type" value="Genomic_DNA"/>
</dbReference>
<protein>
    <recommendedName>
        <fullName evidence="2">Protein ZIP4 homolog</fullName>
    </recommendedName>
</protein>
<dbReference type="InterPro" id="IPR013940">
    <property type="entry name" value="Spo22/ZIP4/TEX11"/>
</dbReference>
<evidence type="ECO:0000313" key="4">
    <source>
        <dbReference type="Proteomes" id="UP001306508"/>
    </source>
</evidence>
<dbReference type="PANTHER" id="PTHR40375">
    <property type="entry name" value="SPORULATION-SPECIFIC PROTEIN 22"/>
    <property type="match status" value="1"/>
</dbReference>
<evidence type="ECO:0000256" key="1">
    <source>
        <dbReference type="ARBA" id="ARBA00023254"/>
    </source>
</evidence>
<keyword evidence="1" id="KW-0469">Meiosis</keyword>
<dbReference type="InterPro" id="IPR011990">
    <property type="entry name" value="TPR-like_helical_dom_sf"/>
</dbReference>
<dbReference type="Pfam" id="PF08631">
    <property type="entry name" value="SPO22"/>
    <property type="match status" value="1"/>
</dbReference>
<keyword evidence="4" id="KW-1185">Reference proteome</keyword>
<sequence length="1024" mass="119319">MEITSTFKTTLNEFCEVANWMTQKVYGWRNLTNEDLRQIRNKLEALQPIADKYERSFRTSKVMLENELYLNLENASSNLWNSISITLKTEQQSFTKAKLPNDTTKKKDDIQETDQLYLLCCCKLFSASLFAVYDALINTTETLLRILNCQVNTLKTIVDCLTQSYLSHCCLINGDVDKALEIKYNSSIVKHDWDELIHIYQDIPQYTLRRVEERTDIWEENQKYEIKRLKLEFFIVNFQLCLKDGDIETAKLYSNKINIIESLDILDAKCLIELCRIIFNSVLIYSKNCHNTMKKQEVVSLLRLALQYLNLPLENLSSHINYQNIKYSVTLFLTKFLIENCKELSAAEECSSLLNLLQEHFGKKIEPYKLAIKYNQTQQTGNSDQAIEEIIMRMITTLNITLHWEQILECIGQLSKSNTKLAIVCMEYIFLNKLNQKEHSKIWEDLIVARVFLTIEAQDLTIKDITLSLNEFFKTVETNAVEKLSRMKISCIVTILWNLAKKFDKKQEYANSCLIYELAIKKLFCDDFSEIGKILRALISSYINCGNYEAALQQYERMEECDKLHPLTQLLLVKIYYKFAEKNKITECLKNIYLSKSDNSIQILILAISFCKKMDDIVLTGINFLFEKIDLEEENTDRNQVNDWTIPLLELLRYTLQLIIKLFDNDNLNWKQNVPILQKLLTKAKHFIVDNSKLRRSFEETTKTHFEKEIISVDEVEWFASVAYNISVKGYNENKIDLIQPLVQLAAELNDLIPINQFSFIKRFHFQYWKYRISLLKAIIFLEGNQNTDFDLSRLQELTLSLENVLEDISAFRRTSEVKEKIDKESIADLDNCYIELLTVQFKCILSLKNQQKLQIFTEKILKENNLHINKVLIELCLSNPDCPQGMTKKTVTAIIKRNLVENTVSNNDLSTWIKILLENISNPGDITDEGIISNVLNKFQIDIRDNPSCLLQSKETIETIATLIWNVGVNLLIFGDQENAIKWCKYSVLFAKFVNNDLKDQLKSMWHSLISSANIQDDPISQI</sequence>
<organism evidence="3 4">
    <name type="scientific">Arxiozyma heterogenica</name>
    <dbReference type="NCBI Taxonomy" id="278026"/>
    <lineage>
        <taxon>Eukaryota</taxon>
        <taxon>Fungi</taxon>
        <taxon>Dikarya</taxon>
        <taxon>Ascomycota</taxon>
        <taxon>Saccharomycotina</taxon>
        <taxon>Saccharomycetes</taxon>
        <taxon>Saccharomycetales</taxon>
        <taxon>Saccharomycetaceae</taxon>
        <taxon>Arxiozyma</taxon>
    </lineage>
</organism>
<comment type="caution">
    <text evidence="3">The sequence shown here is derived from an EMBL/GenBank/DDBJ whole genome shotgun (WGS) entry which is preliminary data.</text>
</comment>
<evidence type="ECO:0000313" key="3">
    <source>
        <dbReference type="EMBL" id="KAK5780177.1"/>
    </source>
</evidence>
<dbReference type="SUPFAM" id="SSF48452">
    <property type="entry name" value="TPR-like"/>
    <property type="match status" value="1"/>
</dbReference>
<dbReference type="Proteomes" id="UP001306508">
    <property type="component" value="Unassembled WGS sequence"/>
</dbReference>
<dbReference type="AlphaFoldDB" id="A0AAN7WP21"/>
<dbReference type="Gene3D" id="1.25.40.10">
    <property type="entry name" value="Tetratricopeptide repeat domain"/>
    <property type="match status" value="1"/>
</dbReference>
<reference evidence="4" key="1">
    <citation type="submission" date="2023-07" db="EMBL/GenBank/DDBJ databases">
        <title>A draft genome of Kazachstania heterogenica Y-27499.</title>
        <authorList>
            <person name="Donic C."/>
            <person name="Kralova J.S."/>
            <person name="Fidel L."/>
            <person name="Ben-Dor S."/>
            <person name="Jung S."/>
        </authorList>
    </citation>
    <scope>NUCLEOTIDE SEQUENCE [LARGE SCALE GENOMIC DNA]</scope>
    <source>
        <strain evidence="4">Y27499</strain>
    </source>
</reference>
<dbReference type="GO" id="GO:0090173">
    <property type="term" value="P:regulation of synaptonemal complex assembly"/>
    <property type="evidence" value="ECO:0007669"/>
    <property type="project" value="InterPro"/>
</dbReference>
<name>A0AAN7WP21_9SACH</name>
<dbReference type="InterPro" id="IPR039057">
    <property type="entry name" value="Spo22/ZIP4"/>
</dbReference>
<proteinExistence type="predicted"/>
<gene>
    <name evidence="3" type="ORF">RI543_002721</name>
</gene>
<accession>A0AAN7WP21</accession>